<evidence type="ECO:0000313" key="10">
    <source>
        <dbReference type="EMBL" id="OLL15188.1"/>
    </source>
</evidence>
<dbReference type="InterPro" id="IPR044201">
    <property type="entry name" value="DVR-like"/>
</dbReference>
<proteinExistence type="predicted"/>
<accession>A0A1Q8I248</accession>
<dbReference type="EMBL" id="MSGO01000015">
    <property type="protein sequence ID" value="OLL15188.1"/>
    <property type="molecule type" value="Genomic_DNA"/>
</dbReference>
<dbReference type="InterPro" id="IPR016040">
    <property type="entry name" value="NAD(P)-bd_dom"/>
</dbReference>
<reference evidence="10 11" key="1">
    <citation type="submission" date="2016-12" db="EMBL/GenBank/DDBJ databases">
        <title>Genomic comparison of strains in the 'Actinomyces naeslundii' group.</title>
        <authorList>
            <person name="Mughal S.R."/>
            <person name="Do T."/>
            <person name="Gilbert S.C."/>
            <person name="Witherden E.A."/>
            <person name="Didelot X."/>
            <person name="Beighton D."/>
        </authorList>
    </citation>
    <scope>NUCLEOTIDE SEQUENCE [LARGE SCALE GENOMIC DNA]</scope>
    <source>
        <strain evidence="10 11">S64C</strain>
    </source>
</reference>
<evidence type="ECO:0000256" key="7">
    <source>
        <dbReference type="ARBA" id="ARBA00024089"/>
    </source>
</evidence>
<evidence type="ECO:0000256" key="8">
    <source>
        <dbReference type="ARBA" id="ARBA00049498"/>
    </source>
</evidence>
<keyword evidence="4" id="KW-0560">Oxidoreductase</keyword>
<sequence length="298" mass="32312">MASVLVAGATGYLGRYVVAELHNRGHLVRAVARDQDRARREGPWGSPSLNGLVDEWALGNVTDPRFTRSLAADVDHVVSALGVTRQKADPWQIDNLANLAILNSALKHAGSFTYINTLGGDRCPARLTRAKSAFAQTLSAAEISAQIINPPAYFSDMTEVLSMARRGLVTVLRPTARINPIHGADLAAYVVDRMEAGTAGTWDVGGPDVLIWRQVAQLAFRAVGTPPRIATVPAWALPPALRLTALFSPRLADVAQFMTWNMMRDCVAQTTGTHHLADFYAEQGNSTSKFSSLRLRSR</sequence>
<dbReference type="PANTHER" id="PTHR47378:SF1">
    <property type="entry name" value="DIVINYL CHLOROPHYLLIDE A 8-VINYL-REDUCTASE, CHLOROPLASTIC"/>
    <property type="match status" value="1"/>
</dbReference>
<dbReference type="PANTHER" id="PTHR47378">
    <property type="entry name" value="DIVINYL CHLOROPHYLLIDE A 8-VINYL-REDUCTASE, CHLOROPLASTIC"/>
    <property type="match status" value="1"/>
</dbReference>
<evidence type="ECO:0000256" key="2">
    <source>
        <dbReference type="ARBA" id="ARBA00022857"/>
    </source>
</evidence>
<evidence type="ECO:0000256" key="1">
    <source>
        <dbReference type="ARBA" id="ARBA00005173"/>
    </source>
</evidence>
<dbReference type="AlphaFoldDB" id="A0A1Q8I248"/>
<keyword evidence="5" id="KW-0149">Chlorophyll biosynthesis</keyword>
<comment type="caution">
    <text evidence="10">The sequence shown here is derived from an EMBL/GenBank/DDBJ whole genome shotgun (WGS) entry which is preliminary data.</text>
</comment>
<feature type="domain" description="NAD(P)-binding" evidence="9">
    <location>
        <begin position="8"/>
        <end position="121"/>
    </location>
</feature>
<dbReference type="EC" id="1.3.1.75" evidence="6"/>
<organism evidence="10 11">
    <name type="scientific">Actinomyces oris</name>
    <dbReference type="NCBI Taxonomy" id="544580"/>
    <lineage>
        <taxon>Bacteria</taxon>
        <taxon>Bacillati</taxon>
        <taxon>Actinomycetota</taxon>
        <taxon>Actinomycetes</taxon>
        <taxon>Actinomycetales</taxon>
        <taxon>Actinomycetaceae</taxon>
        <taxon>Actinomyces</taxon>
    </lineage>
</organism>
<keyword evidence="2" id="KW-0521">NADP</keyword>
<comment type="catalytic activity">
    <reaction evidence="8">
        <text>protochlorophyllide a + NADP(+) = 3,8-divinyl protochlorophyllide a + NADPH + H(+)</text>
        <dbReference type="Rhea" id="RHEA:48884"/>
        <dbReference type="ChEBI" id="CHEBI:15378"/>
        <dbReference type="ChEBI" id="CHEBI:57783"/>
        <dbReference type="ChEBI" id="CHEBI:58349"/>
        <dbReference type="ChEBI" id="CHEBI:58632"/>
        <dbReference type="ChEBI" id="CHEBI:83350"/>
        <dbReference type="EC" id="1.3.1.75"/>
    </reaction>
</comment>
<dbReference type="RefSeq" id="WP_075248876.1">
    <property type="nucleotide sequence ID" value="NZ_MSGO01000015.1"/>
</dbReference>
<keyword evidence="3" id="KW-0809">Transit peptide</keyword>
<dbReference type="InterPro" id="IPR036291">
    <property type="entry name" value="NAD(P)-bd_dom_sf"/>
</dbReference>
<name>A0A1Q8I248_9ACTO</name>
<dbReference type="Pfam" id="PF13460">
    <property type="entry name" value="NAD_binding_10"/>
    <property type="match status" value="1"/>
</dbReference>
<evidence type="ECO:0000256" key="6">
    <source>
        <dbReference type="ARBA" id="ARBA00024059"/>
    </source>
</evidence>
<evidence type="ECO:0000256" key="3">
    <source>
        <dbReference type="ARBA" id="ARBA00022946"/>
    </source>
</evidence>
<gene>
    <name evidence="10" type="ORF">BKH32_04780</name>
</gene>
<evidence type="ECO:0000313" key="11">
    <source>
        <dbReference type="Proteomes" id="UP000185736"/>
    </source>
</evidence>
<dbReference type="Gene3D" id="3.40.50.720">
    <property type="entry name" value="NAD(P)-binding Rossmann-like Domain"/>
    <property type="match status" value="1"/>
</dbReference>
<protein>
    <recommendedName>
        <fullName evidence="7">Divinyl chlorophyllide a 8-vinyl-reductase, chloroplastic</fullName>
        <ecNumber evidence="6">1.3.1.75</ecNumber>
    </recommendedName>
</protein>
<dbReference type="SUPFAM" id="SSF51735">
    <property type="entry name" value="NAD(P)-binding Rossmann-fold domains"/>
    <property type="match status" value="1"/>
</dbReference>
<evidence type="ECO:0000256" key="5">
    <source>
        <dbReference type="ARBA" id="ARBA00023171"/>
    </source>
</evidence>
<dbReference type="GO" id="GO:0015995">
    <property type="term" value="P:chlorophyll biosynthetic process"/>
    <property type="evidence" value="ECO:0007669"/>
    <property type="project" value="UniProtKB-KW"/>
</dbReference>
<comment type="pathway">
    <text evidence="1">Porphyrin-containing compound metabolism; chlorophyll biosynthesis.</text>
</comment>
<dbReference type="GO" id="GO:0033728">
    <property type="term" value="F:3,8-divinyl protochlorophyllide a 8-vinyl-reductase (NADPH) activity"/>
    <property type="evidence" value="ECO:0007669"/>
    <property type="project" value="UniProtKB-EC"/>
</dbReference>
<dbReference type="Proteomes" id="UP000185736">
    <property type="component" value="Unassembled WGS sequence"/>
</dbReference>
<evidence type="ECO:0000259" key="9">
    <source>
        <dbReference type="Pfam" id="PF13460"/>
    </source>
</evidence>
<evidence type="ECO:0000256" key="4">
    <source>
        <dbReference type="ARBA" id="ARBA00023002"/>
    </source>
</evidence>